<organism evidence="3">
    <name type="scientific">freshwater metagenome</name>
    <dbReference type="NCBI Taxonomy" id="449393"/>
    <lineage>
        <taxon>unclassified sequences</taxon>
        <taxon>metagenomes</taxon>
        <taxon>ecological metagenomes</taxon>
    </lineage>
</organism>
<sequence length="303" mass="31823">MSTTRKIMICGGAGFIGSYLVDRFMAEGHEVDVVDDLSSGSLANLSEARNASGRFKFQNISVLSTEFAELVALRRPSVIVNLAVFAPSQAHLGGAMTALQSTVAVLEAARLAGVSKVITGVPAALLYGEVGARDLPIKEGHINDSRTSEEVLARAAADIHGVYRDRHGVEFTVLAMANVYGARQRAEDGVIAAFADALANGRAPIVHGTGKQVRDFVHVDDTVDAIARSLDRAGGLIINVGTGVATSIIDLWSTMGGASSPVPRTAAARPNDVVRLSLSPVRARIQLGWSPFTPLAEGLSTLR</sequence>
<evidence type="ECO:0000259" key="2">
    <source>
        <dbReference type="Pfam" id="PF01370"/>
    </source>
</evidence>
<evidence type="ECO:0000313" key="3">
    <source>
        <dbReference type="EMBL" id="CAB4618919.1"/>
    </source>
</evidence>
<protein>
    <submittedName>
        <fullName evidence="3">Unannotated protein</fullName>
    </submittedName>
</protein>
<evidence type="ECO:0000256" key="1">
    <source>
        <dbReference type="ARBA" id="ARBA00007637"/>
    </source>
</evidence>
<feature type="domain" description="NAD-dependent epimerase/dehydratase" evidence="2">
    <location>
        <begin position="7"/>
        <end position="241"/>
    </location>
</feature>
<dbReference type="PANTHER" id="PTHR43000">
    <property type="entry name" value="DTDP-D-GLUCOSE 4,6-DEHYDRATASE-RELATED"/>
    <property type="match status" value="1"/>
</dbReference>
<reference evidence="3" key="1">
    <citation type="submission" date="2020-05" db="EMBL/GenBank/DDBJ databases">
        <authorList>
            <person name="Chiriac C."/>
            <person name="Salcher M."/>
            <person name="Ghai R."/>
            <person name="Kavagutti S V."/>
        </authorList>
    </citation>
    <scope>NUCLEOTIDE SEQUENCE</scope>
</reference>
<dbReference type="SUPFAM" id="SSF51735">
    <property type="entry name" value="NAD(P)-binding Rossmann-fold domains"/>
    <property type="match status" value="1"/>
</dbReference>
<dbReference type="InterPro" id="IPR036291">
    <property type="entry name" value="NAD(P)-bd_dom_sf"/>
</dbReference>
<comment type="similarity">
    <text evidence="1">Belongs to the NAD(P)-dependent epimerase/dehydratase family.</text>
</comment>
<dbReference type="Gene3D" id="3.40.50.720">
    <property type="entry name" value="NAD(P)-binding Rossmann-like Domain"/>
    <property type="match status" value="1"/>
</dbReference>
<dbReference type="Pfam" id="PF01370">
    <property type="entry name" value="Epimerase"/>
    <property type="match status" value="1"/>
</dbReference>
<proteinExistence type="inferred from homology"/>
<accession>A0A6J6I511</accession>
<dbReference type="InterPro" id="IPR001509">
    <property type="entry name" value="Epimerase_deHydtase"/>
</dbReference>
<name>A0A6J6I511_9ZZZZ</name>
<dbReference type="AlphaFoldDB" id="A0A6J6I511"/>
<dbReference type="EMBL" id="CAEZUX010000107">
    <property type="protein sequence ID" value="CAB4618919.1"/>
    <property type="molecule type" value="Genomic_DNA"/>
</dbReference>
<gene>
    <name evidence="3" type="ORF">UFOPK1874_00908</name>
</gene>